<evidence type="ECO:0000313" key="2">
    <source>
        <dbReference type="Proteomes" id="UP000306808"/>
    </source>
</evidence>
<gene>
    <name evidence="1" type="ORF">FAZ15_18835</name>
</gene>
<accession>A0A4U0NEG3</accession>
<comment type="caution">
    <text evidence="1">The sequence shown here is derived from an EMBL/GenBank/DDBJ whole genome shotgun (WGS) entry which is preliminary data.</text>
</comment>
<reference evidence="1 2" key="1">
    <citation type="submission" date="2019-04" db="EMBL/GenBank/DDBJ databases">
        <title>Sphingobacterium olei sp. nov., isolated from oil-contaminated soil.</title>
        <authorList>
            <person name="Liu B."/>
        </authorList>
    </citation>
    <scope>NUCLEOTIDE SEQUENCE [LARGE SCALE GENOMIC DNA]</scope>
    <source>
        <strain evidence="1 2">HAL-9</strain>
    </source>
</reference>
<name>A0A4U0NEG3_9SPHI</name>
<sequence length="92" mass="10827">MILKQAYEQVLEKAGASYKRDAVDQRVKCKTVRRLMMGRKQATRVSSTHRRMSADGLHRLRPQPIQMETAYQMNGKLRTIWTRIPPVRMTRI</sequence>
<proteinExistence type="predicted"/>
<keyword evidence="2" id="KW-1185">Reference proteome</keyword>
<evidence type="ECO:0000313" key="1">
    <source>
        <dbReference type="EMBL" id="TJZ52455.1"/>
    </source>
</evidence>
<protein>
    <submittedName>
        <fullName evidence="1">Uncharacterized protein</fullName>
    </submittedName>
</protein>
<organism evidence="1 2">
    <name type="scientific">Sphingobacterium olei</name>
    <dbReference type="NCBI Taxonomy" id="2571155"/>
    <lineage>
        <taxon>Bacteria</taxon>
        <taxon>Pseudomonadati</taxon>
        <taxon>Bacteroidota</taxon>
        <taxon>Sphingobacteriia</taxon>
        <taxon>Sphingobacteriales</taxon>
        <taxon>Sphingobacteriaceae</taxon>
        <taxon>Sphingobacterium</taxon>
    </lineage>
</organism>
<dbReference type="Proteomes" id="UP000306808">
    <property type="component" value="Unassembled WGS sequence"/>
</dbReference>
<dbReference type="AlphaFoldDB" id="A0A4U0NEG3"/>
<dbReference type="EMBL" id="SUME01000009">
    <property type="protein sequence ID" value="TJZ52455.1"/>
    <property type="molecule type" value="Genomic_DNA"/>
</dbReference>